<dbReference type="InterPro" id="IPR002645">
    <property type="entry name" value="STAS_dom"/>
</dbReference>
<feature type="domain" description="STAS" evidence="1">
    <location>
        <begin position="23"/>
        <end position="131"/>
    </location>
</feature>
<dbReference type="PROSITE" id="PS50801">
    <property type="entry name" value="STAS"/>
    <property type="match status" value="1"/>
</dbReference>
<keyword evidence="3" id="KW-1185">Reference proteome</keyword>
<gene>
    <name evidence="2" type="ORF">SAMN05216207_102427</name>
</gene>
<protein>
    <recommendedName>
        <fullName evidence="1">STAS domain-containing protein</fullName>
    </recommendedName>
</protein>
<sequence>MMPSHAGSPSPGPARLTIETPAPGVRLLGVNGVLDSGAGARLLRLIDSQLLLARGGHKRVVGVIVDVSQLEALERGGSQAIEHARYACTRRNIEFAIAGHPSGLTAASVSARTRLGQVRSFPTVDAALRSVARDSVADRHEAAAHLGTN</sequence>
<organism evidence="2 3">
    <name type="scientific">Pseudonocardia ammonioxydans</name>
    <dbReference type="NCBI Taxonomy" id="260086"/>
    <lineage>
        <taxon>Bacteria</taxon>
        <taxon>Bacillati</taxon>
        <taxon>Actinomycetota</taxon>
        <taxon>Actinomycetes</taxon>
        <taxon>Pseudonocardiales</taxon>
        <taxon>Pseudonocardiaceae</taxon>
        <taxon>Pseudonocardia</taxon>
    </lineage>
</organism>
<evidence type="ECO:0000259" key="1">
    <source>
        <dbReference type="PROSITE" id="PS50801"/>
    </source>
</evidence>
<name>A0A1I5CUU1_PSUAM</name>
<dbReference type="SUPFAM" id="SSF52091">
    <property type="entry name" value="SpoIIaa-like"/>
    <property type="match status" value="1"/>
</dbReference>
<proteinExistence type="predicted"/>
<dbReference type="EMBL" id="FOUY01000024">
    <property type="protein sequence ID" value="SFN90693.1"/>
    <property type="molecule type" value="Genomic_DNA"/>
</dbReference>
<dbReference type="InterPro" id="IPR036513">
    <property type="entry name" value="STAS_dom_sf"/>
</dbReference>
<dbReference type="Proteomes" id="UP000199614">
    <property type="component" value="Unassembled WGS sequence"/>
</dbReference>
<accession>A0A1I5CUU1</accession>
<evidence type="ECO:0000313" key="2">
    <source>
        <dbReference type="EMBL" id="SFN90693.1"/>
    </source>
</evidence>
<evidence type="ECO:0000313" key="3">
    <source>
        <dbReference type="Proteomes" id="UP000199614"/>
    </source>
</evidence>
<dbReference type="AlphaFoldDB" id="A0A1I5CUU1"/>
<reference evidence="2 3" key="1">
    <citation type="submission" date="2016-10" db="EMBL/GenBank/DDBJ databases">
        <authorList>
            <person name="de Groot N.N."/>
        </authorList>
    </citation>
    <scope>NUCLEOTIDE SEQUENCE [LARGE SCALE GENOMIC DNA]</scope>
    <source>
        <strain evidence="2 3">CGMCC 4.1877</strain>
    </source>
</reference>
<dbReference type="Gene3D" id="3.30.750.24">
    <property type="entry name" value="STAS domain"/>
    <property type="match status" value="1"/>
</dbReference>